<proteinExistence type="evidence at transcript level"/>
<reference evidence="1" key="1">
    <citation type="journal article" date="2011" name="Plant Physiol.">
        <title>Comprehensive sequence analysis of 24,783 barley full-length cDNAs derived from 12 clone libraries.</title>
        <authorList>
            <person name="Matsumoto T."/>
            <person name="Tanaka T."/>
            <person name="Sakai H."/>
            <person name="Amano N."/>
            <person name="Kanamori H."/>
            <person name="Kurita K."/>
            <person name="Kikuta A."/>
            <person name="Kamiya K."/>
            <person name="Yamamoto M."/>
            <person name="Ikawa H."/>
            <person name="Fujii N."/>
            <person name="Hori K."/>
            <person name="Itoh T."/>
            <person name="Sato K."/>
        </authorList>
    </citation>
    <scope>NUCLEOTIDE SEQUENCE</scope>
</reference>
<evidence type="ECO:0000313" key="1">
    <source>
        <dbReference type="EMBL" id="BAJ90347.1"/>
    </source>
</evidence>
<sequence length="83" mass="9050">MPCTGRWPLPPLCVRRQAVALGAAWPKNAATGVAVPRGTWPRGRLPGHGSPSEFALDSIDTPPWRLVLIVLEQEKINKSKNIT</sequence>
<organism evidence="1">
    <name type="scientific">Hordeum vulgare subsp. vulgare</name>
    <name type="common">Domesticated barley</name>
    <dbReference type="NCBI Taxonomy" id="112509"/>
    <lineage>
        <taxon>Eukaryota</taxon>
        <taxon>Viridiplantae</taxon>
        <taxon>Streptophyta</taxon>
        <taxon>Embryophyta</taxon>
        <taxon>Tracheophyta</taxon>
        <taxon>Spermatophyta</taxon>
        <taxon>Magnoliopsida</taxon>
        <taxon>Liliopsida</taxon>
        <taxon>Poales</taxon>
        <taxon>Poaceae</taxon>
        <taxon>BOP clade</taxon>
        <taxon>Pooideae</taxon>
        <taxon>Triticodae</taxon>
        <taxon>Triticeae</taxon>
        <taxon>Hordeinae</taxon>
        <taxon>Hordeum</taxon>
    </lineage>
</organism>
<name>F2D5H6_HORVV</name>
<accession>F2D5H6</accession>
<dbReference type="AlphaFoldDB" id="F2D5H6"/>
<protein>
    <submittedName>
        <fullName evidence="1">Predicted protein</fullName>
    </submittedName>
</protein>
<dbReference type="EMBL" id="AK359136">
    <property type="protein sequence ID" value="BAJ90347.1"/>
    <property type="molecule type" value="mRNA"/>
</dbReference>